<proteinExistence type="predicted"/>
<dbReference type="Proteomes" id="UP000830055">
    <property type="component" value="Chromosome"/>
</dbReference>
<evidence type="ECO:0000313" key="2">
    <source>
        <dbReference type="Proteomes" id="UP000830055"/>
    </source>
</evidence>
<evidence type="ECO:0000313" key="1">
    <source>
        <dbReference type="EMBL" id="BDD88720.1"/>
    </source>
</evidence>
<evidence type="ECO:0008006" key="3">
    <source>
        <dbReference type="Google" id="ProtNLM"/>
    </source>
</evidence>
<dbReference type="EMBL" id="AP025516">
    <property type="protein sequence ID" value="BDD88720.1"/>
    <property type="molecule type" value="Genomic_DNA"/>
</dbReference>
<sequence>MIEKQEIEWCPVGEKLPDDGALVLVYDGTLDDVFFGWIGPDPVAGNEDTAVWISERDGYRILDPVCWADIPYPETLRRPA</sequence>
<dbReference type="RefSeq" id="WP_284152054.1">
    <property type="nucleotide sequence ID" value="NZ_AP025516.1"/>
</dbReference>
<accession>A0ABN6M8R7</accession>
<reference evidence="1 2" key="1">
    <citation type="submission" date="2022-01" db="EMBL/GenBank/DDBJ databases">
        <title>Desulfofustis limnae sp. nov., a novel mesophilic sulfate-reducing bacterium isolated from marsh soil.</title>
        <authorList>
            <person name="Watanabe M."/>
            <person name="Takahashi A."/>
            <person name="Kojima H."/>
            <person name="Fukui M."/>
        </authorList>
    </citation>
    <scope>NUCLEOTIDE SEQUENCE [LARGE SCALE GENOMIC DNA]</scope>
    <source>
        <strain evidence="1 2">PPLL</strain>
    </source>
</reference>
<keyword evidence="2" id="KW-1185">Reference proteome</keyword>
<name>A0ABN6M8R7_9BACT</name>
<organism evidence="1 2">
    <name type="scientific">Desulfofustis limnaeus</name>
    <dbReference type="NCBI Taxonomy" id="2740163"/>
    <lineage>
        <taxon>Bacteria</taxon>
        <taxon>Pseudomonadati</taxon>
        <taxon>Thermodesulfobacteriota</taxon>
        <taxon>Desulfobulbia</taxon>
        <taxon>Desulfobulbales</taxon>
        <taxon>Desulfocapsaceae</taxon>
        <taxon>Desulfofustis</taxon>
    </lineage>
</organism>
<gene>
    <name evidence="1" type="ORF">DPPLL_30850</name>
</gene>
<protein>
    <recommendedName>
        <fullName evidence="3">DUF551 domain-containing protein</fullName>
    </recommendedName>
</protein>